<organism evidence="2 3">
    <name type="scientific">Heyndrickxia coagulans</name>
    <name type="common">Weizmannia coagulans</name>
    <dbReference type="NCBI Taxonomy" id="1398"/>
    <lineage>
        <taxon>Bacteria</taxon>
        <taxon>Bacillati</taxon>
        <taxon>Bacillota</taxon>
        <taxon>Bacilli</taxon>
        <taxon>Bacillales</taxon>
        <taxon>Bacillaceae</taxon>
        <taxon>Heyndrickxia</taxon>
    </lineage>
</organism>
<gene>
    <name evidence="2" type="ORF">B4099_2207</name>
</gene>
<dbReference type="EMBL" id="LQYI01000138">
    <property type="protein sequence ID" value="KYC61721.1"/>
    <property type="molecule type" value="Genomic_DNA"/>
</dbReference>
<accession>A0A150JXA8</accession>
<feature type="compositionally biased region" description="Basic and acidic residues" evidence="1">
    <location>
        <begin position="12"/>
        <end position="22"/>
    </location>
</feature>
<name>A0A150JXA8_HEYCO</name>
<dbReference type="Proteomes" id="UP000075304">
    <property type="component" value="Unassembled WGS sequence"/>
</dbReference>
<evidence type="ECO:0000256" key="1">
    <source>
        <dbReference type="SAM" id="MobiDB-lite"/>
    </source>
</evidence>
<feature type="region of interest" description="Disordered" evidence="1">
    <location>
        <begin position="1"/>
        <end position="37"/>
    </location>
</feature>
<sequence>MQERLWASPEKGLQDGQKREEMGWNSQRNNLRPISKG</sequence>
<dbReference type="AlphaFoldDB" id="A0A150JXA8"/>
<protein>
    <submittedName>
        <fullName evidence="2">Uncharacterized protein</fullName>
    </submittedName>
</protein>
<feature type="compositionally biased region" description="Polar residues" evidence="1">
    <location>
        <begin position="24"/>
        <end position="37"/>
    </location>
</feature>
<comment type="caution">
    <text evidence="2">The sequence shown here is derived from an EMBL/GenBank/DDBJ whole genome shotgun (WGS) entry which is preliminary data.</text>
</comment>
<evidence type="ECO:0000313" key="3">
    <source>
        <dbReference type="Proteomes" id="UP000075304"/>
    </source>
</evidence>
<reference evidence="2 3" key="1">
    <citation type="submission" date="2016-01" db="EMBL/GenBank/DDBJ databases">
        <title>Genome Sequences of Twelve Sporeforming Bacillus Species Isolated from Foods.</title>
        <authorList>
            <person name="Berendsen E.M."/>
            <person name="Wells-Bennik M.H."/>
            <person name="Krawcyk A.O."/>
            <person name="De Jong A."/>
            <person name="Holsappel S."/>
            <person name="Eijlander R.T."/>
            <person name="Kuipers O.P."/>
        </authorList>
    </citation>
    <scope>NUCLEOTIDE SEQUENCE [LARGE SCALE GENOMIC DNA]</scope>
    <source>
        <strain evidence="2 3">B4099</strain>
    </source>
</reference>
<evidence type="ECO:0000313" key="2">
    <source>
        <dbReference type="EMBL" id="KYC61721.1"/>
    </source>
</evidence>
<proteinExistence type="predicted"/>